<protein>
    <submittedName>
        <fullName evidence="1">Uncharacterized protein</fullName>
    </submittedName>
</protein>
<dbReference type="Proteomes" id="UP000316921">
    <property type="component" value="Chromosome"/>
</dbReference>
<dbReference type="EMBL" id="CP036287">
    <property type="protein sequence ID" value="QDU68607.1"/>
    <property type="molecule type" value="Genomic_DNA"/>
</dbReference>
<organism evidence="1 2">
    <name type="scientific">Engelhardtia mirabilis</name>
    <dbReference type="NCBI Taxonomy" id="2528011"/>
    <lineage>
        <taxon>Bacteria</taxon>
        <taxon>Pseudomonadati</taxon>
        <taxon>Planctomycetota</taxon>
        <taxon>Planctomycetia</taxon>
        <taxon>Planctomycetia incertae sedis</taxon>
        <taxon>Engelhardtia</taxon>
    </lineage>
</organism>
<sequence>MNETLEQRLALRGRARLEAPRELLELAFPEPPAERHERGPVLAIGVAAAGALALPAVRVQADSAFERRAAAITLELATALTELPR</sequence>
<dbReference type="AlphaFoldDB" id="A0A518BNR6"/>
<gene>
    <name evidence="1" type="ORF">Pla133_37070</name>
</gene>
<accession>A0A518BNR6</accession>
<name>A0A518BNR6_9BACT</name>
<dbReference type="RefSeq" id="WP_145067759.1">
    <property type="nucleotide sequence ID" value="NZ_CP036287.1"/>
</dbReference>
<proteinExistence type="predicted"/>
<reference evidence="1 2" key="1">
    <citation type="submission" date="2019-02" db="EMBL/GenBank/DDBJ databases">
        <title>Deep-cultivation of Planctomycetes and their phenomic and genomic characterization uncovers novel biology.</title>
        <authorList>
            <person name="Wiegand S."/>
            <person name="Jogler M."/>
            <person name="Boedeker C."/>
            <person name="Pinto D."/>
            <person name="Vollmers J."/>
            <person name="Rivas-Marin E."/>
            <person name="Kohn T."/>
            <person name="Peeters S.H."/>
            <person name="Heuer A."/>
            <person name="Rast P."/>
            <person name="Oberbeckmann S."/>
            <person name="Bunk B."/>
            <person name="Jeske O."/>
            <person name="Meyerdierks A."/>
            <person name="Storesund J.E."/>
            <person name="Kallscheuer N."/>
            <person name="Luecker S."/>
            <person name="Lage O.M."/>
            <person name="Pohl T."/>
            <person name="Merkel B.J."/>
            <person name="Hornburger P."/>
            <person name="Mueller R.-W."/>
            <person name="Bruemmer F."/>
            <person name="Labrenz M."/>
            <person name="Spormann A.M."/>
            <person name="Op den Camp H."/>
            <person name="Overmann J."/>
            <person name="Amann R."/>
            <person name="Jetten M.S.M."/>
            <person name="Mascher T."/>
            <person name="Medema M.H."/>
            <person name="Devos D.P."/>
            <person name="Kaster A.-K."/>
            <person name="Ovreas L."/>
            <person name="Rohde M."/>
            <person name="Galperin M.Y."/>
            <person name="Jogler C."/>
        </authorList>
    </citation>
    <scope>NUCLEOTIDE SEQUENCE [LARGE SCALE GENOMIC DNA]</scope>
    <source>
        <strain evidence="1 2">Pla133</strain>
    </source>
</reference>
<evidence type="ECO:0000313" key="1">
    <source>
        <dbReference type="EMBL" id="QDU68607.1"/>
    </source>
</evidence>
<keyword evidence="2" id="KW-1185">Reference proteome</keyword>
<evidence type="ECO:0000313" key="2">
    <source>
        <dbReference type="Proteomes" id="UP000316921"/>
    </source>
</evidence>
<dbReference type="KEGG" id="pbap:Pla133_37070"/>